<proteinExistence type="predicted"/>
<name>A0A0G4IPD7_PLABS</name>
<evidence type="ECO:0000256" key="1">
    <source>
        <dbReference type="SAM" id="Phobius"/>
    </source>
</evidence>
<evidence type="ECO:0000313" key="3">
    <source>
        <dbReference type="Proteomes" id="UP000039324"/>
    </source>
</evidence>
<reference evidence="2 3" key="1">
    <citation type="submission" date="2015-02" db="EMBL/GenBank/DDBJ databases">
        <authorList>
            <person name="Chooi Y.-H."/>
        </authorList>
    </citation>
    <scope>NUCLEOTIDE SEQUENCE [LARGE SCALE GENOMIC DNA]</scope>
    <source>
        <strain evidence="2">E3</strain>
    </source>
</reference>
<protein>
    <submittedName>
        <fullName evidence="2">Uncharacterized protein</fullName>
    </submittedName>
</protein>
<keyword evidence="3" id="KW-1185">Reference proteome</keyword>
<dbReference type="Proteomes" id="UP000039324">
    <property type="component" value="Unassembled WGS sequence"/>
</dbReference>
<gene>
    <name evidence="2" type="ORF">PBRA_005637</name>
</gene>
<sequence>MSTLSTWKPSSRPAHMALRPGSHRVAFDAGLYKSLWQKNSNRFNTALTQQGFRPPTFAVIQHLYYRGSTVIDLRLDRHIANSSSSITLPQYLWVYVLVVKLPALFNTFFDFIVVLSRAIVVASMLYMQAAEPAQHAV</sequence>
<keyword evidence="1" id="KW-0472">Membrane</keyword>
<keyword evidence="1" id="KW-1133">Transmembrane helix</keyword>
<organism evidence="2 3">
    <name type="scientific">Plasmodiophora brassicae</name>
    <name type="common">Clubroot disease agent</name>
    <dbReference type="NCBI Taxonomy" id="37360"/>
    <lineage>
        <taxon>Eukaryota</taxon>
        <taxon>Sar</taxon>
        <taxon>Rhizaria</taxon>
        <taxon>Endomyxa</taxon>
        <taxon>Phytomyxea</taxon>
        <taxon>Plasmodiophorida</taxon>
        <taxon>Plasmodiophoridae</taxon>
        <taxon>Plasmodiophora</taxon>
    </lineage>
</organism>
<evidence type="ECO:0000313" key="2">
    <source>
        <dbReference type="EMBL" id="CEO97034.1"/>
    </source>
</evidence>
<dbReference type="AlphaFoldDB" id="A0A0G4IPD7"/>
<keyword evidence="1" id="KW-0812">Transmembrane</keyword>
<dbReference type="EMBL" id="CDSF01000078">
    <property type="protein sequence ID" value="CEO97034.1"/>
    <property type="molecule type" value="Genomic_DNA"/>
</dbReference>
<feature type="transmembrane region" description="Helical" evidence="1">
    <location>
        <begin position="92"/>
        <end position="115"/>
    </location>
</feature>
<accession>A0A0G4IPD7</accession>